<keyword evidence="4" id="KW-1185">Reference proteome</keyword>
<dbReference type="NCBIfam" id="TIGR01845">
    <property type="entry name" value="outer_NodT"/>
    <property type="match status" value="1"/>
</dbReference>
<keyword evidence="2" id="KW-0812">Transmembrane</keyword>
<proteinExistence type="inferred from homology"/>
<dbReference type="RefSeq" id="WP_212594458.1">
    <property type="nucleotide sequence ID" value="NZ_CP073587.1"/>
</dbReference>
<organism evidence="3 4">
    <name type="scientific">Shewanella yunxiaonensis</name>
    <dbReference type="NCBI Taxonomy" id="2829809"/>
    <lineage>
        <taxon>Bacteria</taxon>
        <taxon>Pseudomonadati</taxon>
        <taxon>Pseudomonadota</taxon>
        <taxon>Gammaproteobacteria</taxon>
        <taxon>Alteromonadales</taxon>
        <taxon>Shewanellaceae</taxon>
        <taxon>Shewanella</taxon>
    </lineage>
</organism>
<evidence type="ECO:0000256" key="1">
    <source>
        <dbReference type="ARBA" id="ARBA00007613"/>
    </source>
</evidence>
<dbReference type="InterPro" id="IPR010131">
    <property type="entry name" value="MdtP/NodT-like"/>
</dbReference>
<feature type="chain" id="PRO_5045004276" evidence="2">
    <location>
        <begin position="25"/>
        <end position="467"/>
    </location>
</feature>
<comment type="subcellular location">
    <subcellularLocation>
        <location evidence="2">Cell outer membrane</location>
        <topology evidence="2">Lipid-anchor</topology>
    </subcellularLocation>
</comment>
<sequence>MIVKKFTLTGVSAALLLLSGCAVGPDYQRPEAPTCLQYKEAQGWSQSQPQDQQQKGEWWAVYQDPQLSSLLQQVAINNQNVAQYAAQYAQAKAMAKAAGADLYPQLDLGTSVTRSGSSAAVANSMKVSGSASWELDLWGKLRRTREEQTASAQASAADLANALLSAQSELAQNYFQLRILDARIEMYDTNIKIYSKYLTVVENQYKAGMSSKADVAQARNQLHSVEASEYDLTWQRAQYEHAIAVLVGKVPSTFKIDPAPLSYHLPQVPGSIPSALLQRRPDIAAAERSVASANAAIGVAIAGYYPDLTLSATGGYQSSTWSDLFSLPSRVWSIGPELSGSVLDFGRNSAEVDNARAAYDASVASYRQTVLSAFAEVEDYLAETAALQKQMVAQKLATDAAMESAKVTMNQYQAGMISYLNAATTEATSLNSQQNLLSLVGTQLLTSVKLIAALGGGWDVQQLPATE</sequence>
<dbReference type="Gene3D" id="2.20.200.10">
    <property type="entry name" value="Outer membrane efflux proteins (OEP)"/>
    <property type="match status" value="1"/>
</dbReference>
<evidence type="ECO:0000313" key="4">
    <source>
        <dbReference type="Proteomes" id="UP000679575"/>
    </source>
</evidence>
<feature type="signal peptide" evidence="2">
    <location>
        <begin position="1"/>
        <end position="24"/>
    </location>
</feature>
<keyword evidence="2" id="KW-0449">Lipoprotein</keyword>
<keyword evidence="2" id="KW-0472">Membrane</keyword>
<keyword evidence="2" id="KW-1134">Transmembrane beta strand</keyword>
<accession>A0ABX7YTI8</accession>
<evidence type="ECO:0000256" key="2">
    <source>
        <dbReference type="RuleBase" id="RU362097"/>
    </source>
</evidence>
<dbReference type="PANTHER" id="PTHR30203">
    <property type="entry name" value="OUTER MEMBRANE CATION EFFLUX PROTEIN"/>
    <property type="match status" value="1"/>
</dbReference>
<dbReference type="EMBL" id="CP073587">
    <property type="protein sequence ID" value="QUN05426.1"/>
    <property type="molecule type" value="Genomic_DNA"/>
</dbReference>
<comment type="similarity">
    <text evidence="1 2">Belongs to the outer membrane factor (OMF) (TC 1.B.17) family.</text>
</comment>
<gene>
    <name evidence="3" type="ORF">KDN34_14705</name>
</gene>
<keyword evidence="2" id="KW-0564">Palmitate</keyword>
<dbReference type="PANTHER" id="PTHR30203:SF33">
    <property type="entry name" value="BLR4455 PROTEIN"/>
    <property type="match status" value="1"/>
</dbReference>
<name>A0ABX7YTI8_9GAMM</name>
<evidence type="ECO:0000313" key="3">
    <source>
        <dbReference type="EMBL" id="QUN05426.1"/>
    </source>
</evidence>
<protein>
    <submittedName>
        <fullName evidence="3">Efflux transporter outer membrane subunit</fullName>
    </submittedName>
</protein>
<reference evidence="3 4" key="1">
    <citation type="submission" date="2021-04" db="EMBL/GenBank/DDBJ databases">
        <title>Novel species identification of genus Shewanella.</title>
        <authorList>
            <person name="Liu G."/>
        </authorList>
    </citation>
    <scope>NUCLEOTIDE SEQUENCE [LARGE SCALE GENOMIC DNA]</scope>
    <source>
        <strain evidence="3 4">FJAT-54481</strain>
    </source>
</reference>
<dbReference type="SUPFAM" id="SSF56954">
    <property type="entry name" value="Outer membrane efflux proteins (OEP)"/>
    <property type="match status" value="1"/>
</dbReference>
<dbReference type="Pfam" id="PF02321">
    <property type="entry name" value="OEP"/>
    <property type="match status" value="2"/>
</dbReference>
<dbReference type="PROSITE" id="PS51257">
    <property type="entry name" value="PROKAR_LIPOPROTEIN"/>
    <property type="match status" value="1"/>
</dbReference>
<keyword evidence="2" id="KW-0732">Signal</keyword>
<dbReference type="Gene3D" id="1.20.1600.10">
    <property type="entry name" value="Outer membrane efflux proteins (OEP)"/>
    <property type="match status" value="1"/>
</dbReference>
<dbReference type="Proteomes" id="UP000679575">
    <property type="component" value="Chromosome"/>
</dbReference>
<dbReference type="InterPro" id="IPR003423">
    <property type="entry name" value="OMP_efflux"/>
</dbReference>